<proteinExistence type="predicted"/>
<protein>
    <submittedName>
        <fullName evidence="3">Myb/SANT-like domain</fullName>
    </submittedName>
</protein>
<dbReference type="AlphaFoldDB" id="A0AAN8VZ22"/>
<dbReference type="EMBL" id="JBAMMX010000007">
    <property type="protein sequence ID" value="KAK6936898.1"/>
    <property type="molecule type" value="Genomic_DNA"/>
</dbReference>
<evidence type="ECO:0000313" key="3">
    <source>
        <dbReference type="EMBL" id="KAK6936898.1"/>
    </source>
</evidence>
<feature type="region of interest" description="Disordered" evidence="1">
    <location>
        <begin position="438"/>
        <end position="485"/>
    </location>
</feature>
<name>A0AAN8VZ22_9MAGN</name>
<sequence length="575" mass="64867">MQAMELDRKGLSWYGDQGGRGRDFTCVGESGLVLQLLVARISLIVFAKGFEDLAEGFESRLLNVLDEMEATNSQKSKKLVSGGHQNESYSISGKDVMPDLVQDVETVDVIDASSVQCGASLEDHMRWTAEMDSCLSKILVEQVRLGNKSKSDKELKPAAYVAAVAGLNERFQQEFTRDNVIYWIKTWKKLYSVMRELLTHSGFCWDGTQKMINADAGLLQGRVIQNIDDLGILFDNDNVSEISANHDEAEKHMSTNNEDEDYVSHNRSNNVKERGKCIIWTHEMDFFLTQTLVEQVKMGNKVDKILKPAAYTAAVRALNENFGLDMNKVHIKSRLKTWKKLYALVKELLAHNGFEWDEKQKMVVATASSWNDYIKSHPDAKRLRAKSIPNYDGLRIIIDNEKGGPASPRKSAKVYVNSTTKTKARECVQACIQTTPDNEKAYHDGTRGSALQTSTRSKAYHDGTRGSAPRTSTRSSFPSWPKQASRKRHAAEAILEVLSTMSANIGRIADALTENNHCLDELFEMVQKIPGFDDDLIIEACEYLSSDEKRARMFLNLDDRLRKMWLLKRLRSNSS</sequence>
<evidence type="ECO:0000256" key="1">
    <source>
        <dbReference type="SAM" id="MobiDB-lite"/>
    </source>
</evidence>
<reference evidence="3 4" key="1">
    <citation type="submission" date="2023-12" db="EMBL/GenBank/DDBJ databases">
        <title>A high-quality genome assembly for Dillenia turbinata (Dilleniales).</title>
        <authorList>
            <person name="Chanderbali A."/>
        </authorList>
    </citation>
    <scope>NUCLEOTIDE SEQUENCE [LARGE SCALE GENOMIC DNA]</scope>
    <source>
        <strain evidence="3">LSX21</strain>
        <tissue evidence="3">Leaf</tissue>
    </source>
</reference>
<gene>
    <name evidence="3" type="ORF">RJ641_033928</name>
</gene>
<feature type="compositionally biased region" description="Polar residues" evidence="1">
    <location>
        <begin position="469"/>
        <end position="478"/>
    </location>
</feature>
<keyword evidence="4" id="KW-1185">Reference proteome</keyword>
<dbReference type="Pfam" id="PF12776">
    <property type="entry name" value="Myb_DNA-bind_3"/>
    <property type="match status" value="2"/>
</dbReference>
<evidence type="ECO:0000259" key="2">
    <source>
        <dbReference type="Pfam" id="PF12776"/>
    </source>
</evidence>
<dbReference type="PANTHER" id="PTHR46929:SF29">
    <property type="entry name" value="MYB_SANT-LIKE DOMAIN-CONTAINING PROTEIN"/>
    <property type="match status" value="1"/>
</dbReference>
<feature type="domain" description="Myb/SANT-like" evidence="2">
    <location>
        <begin position="126"/>
        <end position="215"/>
    </location>
</feature>
<dbReference type="InterPro" id="IPR024752">
    <property type="entry name" value="Myb/SANT-like_dom"/>
</dbReference>
<dbReference type="PANTHER" id="PTHR46929">
    <property type="entry name" value="EXPRESSED PROTEIN"/>
    <property type="match status" value="1"/>
</dbReference>
<evidence type="ECO:0000313" key="4">
    <source>
        <dbReference type="Proteomes" id="UP001370490"/>
    </source>
</evidence>
<dbReference type="Proteomes" id="UP001370490">
    <property type="component" value="Unassembled WGS sequence"/>
</dbReference>
<feature type="domain" description="Myb/SANT-like" evidence="2">
    <location>
        <begin position="280"/>
        <end position="373"/>
    </location>
</feature>
<comment type="caution">
    <text evidence="3">The sequence shown here is derived from an EMBL/GenBank/DDBJ whole genome shotgun (WGS) entry which is preliminary data.</text>
</comment>
<accession>A0AAN8VZ22</accession>
<organism evidence="3 4">
    <name type="scientific">Dillenia turbinata</name>
    <dbReference type="NCBI Taxonomy" id="194707"/>
    <lineage>
        <taxon>Eukaryota</taxon>
        <taxon>Viridiplantae</taxon>
        <taxon>Streptophyta</taxon>
        <taxon>Embryophyta</taxon>
        <taxon>Tracheophyta</taxon>
        <taxon>Spermatophyta</taxon>
        <taxon>Magnoliopsida</taxon>
        <taxon>eudicotyledons</taxon>
        <taxon>Gunneridae</taxon>
        <taxon>Pentapetalae</taxon>
        <taxon>Dilleniales</taxon>
        <taxon>Dilleniaceae</taxon>
        <taxon>Dillenia</taxon>
    </lineage>
</organism>